<organism evidence="1 2">
    <name type="scientific">Hymenobacter crusticola</name>
    <dbReference type="NCBI Taxonomy" id="1770526"/>
    <lineage>
        <taxon>Bacteria</taxon>
        <taxon>Pseudomonadati</taxon>
        <taxon>Bacteroidota</taxon>
        <taxon>Cytophagia</taxon>
        <taxon>Cytophagales</taxon>
        <taxon>Hymenobacteraceae</taxon>
        <taxon>Hymenobacter</taxon>
    </lineage>
</organism>
<evidence type="ECO:0000313" key="2">
    <source>
        <dbReference type="Proteomes" id="UP000194873"/>
    </source>
</evidence>
<keyword evidence="2" id="KW-1185">Reference proteome</keyword>
<protein>
    <recommendedName>
        <fullName evidence="3">STAS/SEC14 domain-containing protein</fullName>
    </recommendedName>
</protein>
<proteinExistence type="predicted"/>
<evidence type="ECO:0008006" key="3">
    <source>
        <dbReference type="Google" id="ProtNLM"/>
    </source>
</evidence>
<sequence>MLAQQLTSSVLLFENSLGHITQEPDHQLICLCWHPVLRDVSGLQPLLRQLLQAQHLTHYPKLLLDEHEAAPYAEAAKSWMVNEWLPRLPSLGGFQSVACVVATNVFARLSAVPVIAQAQHLHLPYRSFDTEPEARAWLQLQ</sequence>
<dbReference type="Proteomes" id="UP000194873">
    <property type="component" value="Unassembled WGS sequence"/>
</dbReference>
<evidence type="ECO:0000313" key="1">
    <source>
        <dbReference type="EMBL" id="OUJ74090.1"/>
    </source>
</evidence>
<gene>
    <name evidence="1" type="ORF">BXP70_10125</name>
</gene>
<dbReference type="EMBL" id="MTSE01000004">
    <property type="protein sequence ID" value="OUJ74090.1"/>
    <property type="molecule type" value="Genomic_DNA"/>
</dbReference>
<dbReference type="OrthoDB" id="880716at2"/>
<dbReference type="RefSeq" id="WP_143436443.1">
    <property type="nucleotide sequence ID" value="NZ_MTSE01000004.1"/>
</dbReference>
<name>A0A243WF24_9BACT</name>
<accession>A0A243WF24</accession>
<reference evidence="1 2" key="1">
    <citation type="submission" date="2017-01" db="EMBL/GenBank/DDBJ databases">
        <title>A new Hymenobacter.</title>
        <authorList>
            <person name="Liang Y."/>
            <person name="Feng F."/>
        </authorList>
    </citation>
    <scope>NUCLEOTIDE SEQUENCE [LARGE SCALE GENOMIC DNA]</scope>
    <source>
        <strain evidence="1">MIMBbqt21</strain>
    </source>
</reference>
<comment type="caution">
    <text evidence="1">The sequence shown here is derived from an EMBL/GenBank/DDBJ whole genome shotgun (WGS) entry which is preliminary data.</text>
</comment>
<dbReference type="AlphaFoldDB" id="A0A243WF24"/>